<dbReference type="EC" id="3.1.3.7" evidence="3"/>
<evidence type="ECO:0000256" key="4">
    <source>
        <dbReference type="ARBA" id="ARBA00022723"/>
    </source>
</evidence>
<name>A0A8G2FE71_ACIRU</name>
<dbReference type="GO" id="GO:0000105">
    <property type="term" value="P:L-histidine biosynthetic process"/>
    <property type="evidence" value="ECO:0007669"/>
    <property type="project" value="TreeGrafter"/>
</dbReference>
<dbReference type="RefSeq" id="WP_076454508.1">
    <property type="nucleotide sequence ID" value="NZ_FTNE01000010.1"/>
</dbReference>
<dbReference type="Proteomes" id="UP000186308">
    <property type="component" value="Unassembled WGS sequence"/>
</dbReference>
<evidence type="ECO:0000313" key="9">
    <source>
        <dbReference type="Proteomes" id="UP000186308"/>
    </source>
</evidence>
<dbReference type="InterPro" id="IPR020583">
    <property type="entry name" value="Inositol_monoP_metal-BS"/>
</dbReference>
<dbReference type="EMBL" id="FTNE01000010">
    <property type="protein sequence ID" value="SIQ84218.1"/>
    <property type="molecule type" value="Genomic_DNA"/>
</dbReference>
<evidence type="ECO:0000256" key="5">
    <source>
        <dbReference type="ARBA" id="ARBA00022801"/>
    </source>
</evidence>
<dbReference type="PANTHER" id="PTHR43200">
    <property type="entry name" value="PHOSPHATASE"/>
    <property type="match status" value="1"/>
</dbReference>
<dbReference type="AlphaFoldDB" id="A0A8G2FE71"/>
<dbReference type="GO" id="GO:0046872">
    <property type="term" value="F:metal ion binding"/>
    <property type="evidence" value="ECO:0007669"/>
    <property type="project" value="UniProtKB-KW"/>
</dbReference>
<dbReference type="GO" id="GO:0046854">
    <property type="term" value="P:phosphatidylinositol phosphate biosynthetic process"/>
    <property type="evidence" value="ECO:0007669"/>
    <property type="project" value="InterPro"/>
</dbReference>
<dbReference type="InterPro" id="IPR051090">
    <property type="entry name" value="Inositol_monoP_superfamily"/>
</dbReference>
<dbReference type="InterPro" id="IPR000760">
    <property type="entry name" value="Inositol_monophosphatase-like"/>
</dbReference>
<comment type="cofactor">
    <cofactor evidence="1 7">
        <name>Mg(2+)</name>
        <dbReference type="ChEBI" id="CHEBI:18420"/>
    </cofactor>
</comment>
<dbReference type="SUPFAM" id="SSF56655">
    <property type="entry name" value="Carbohydrate phosphatase"/>
    <property type="match status" value="1"/>
</dbReference>
<dbReference type="PRINTS" id="PR00377">
    <property type="entry name" value="IMPHPHTASES"/>
</dbReference>
<keyword evidence="4 7" id="KW-0479">Metal-binding</keyword>
<dbReference type="Gene3D" id="3.40.190.80">
    <property type="match status" value="1"/>
</dbReference>
<dbReference type="PROSITE" id="PS00629">
    <property type="entry name" value="IMP_1"/>
    <property type="match status" value="1"/>
</dbReference>
<protein>
    <recommendedName>
        <fullName evidence="3">3'(2'),5'-bisphosphate nucleotidase</fullName>
        <ecNumber evidence="3">3.1.3.7</ecNumber>
    </recommendedName>
</protein>
<comment type="caution">
    <text evidence="8">The sequence shown here is derived from an EMBL/GenBank/DDBJ whole genome shotgun (WGS) entry which is preliminary data.</text>
</comment>
<proteinExistence type="inferred from homology"/>
<feature type="binding site" evidence="7">
    <location>
        <position position="210"/>
    </location>
    <ligand>
        <name>Mg(2+)</name>
        <dbReference type="ChEBI" id="CHEBI:18420"/>
        <label>1</label>
        <note>catalytic</note>
    </ligand>
</feature>
<evidence type="ECO:0000256" key="3">
    <source>
        <dbReference type="ARBA" id="ARBA00012633"/>
    </source>
</evidence>
<keyword evidence="9" id="KW-1185">Reference proteome</keyword>
<comment type="similarity">
    <text evidence="2">Belongs to the inositol monophosphatase superfamily.</text>
</comment>
<dbReference type="PROSITE" id="PS00630">
    <property type="entry name" value="IMP_2"/>
    <property type="match status" value="1"/>
</dbReference>
<dbReference type="PANTHER" id="PTHR43200:SF6">
    <property type="entry name" value="3'(2'),5'-BISPHOSPHATE NUCLEOTIDASE"/>
    <property type="match status" value="1"/>
</dbReference>
<sequence length="262" mass="27690">MTPLPPGAIEAAKAAADAAGAVIRPYFRSGITADDKSDDSPVTMADRAAEQAIRAVMAERFPTFGVIGEELGDQRLGRFNWVIDPIDGTREFITGRPTFVTLIALVEDGVPVLGLIDQPVIGERWMAAGGTLDFTSRFGGRIGCRKRGALGDAELSCTGPEWFDADQRAAFHRLEAACRRASWGDDAYAAGLVALGEIDVIAEAGHKPWDWAASVPIIEAAGGMMCDWSGNKLRLDAAHDGTVLILGDPSLRDAALAALQGG</sequence>
<evidence type="ECO:0000256" key="2">
    <source>
        <dbReference type="ARBA" id="ARBA00009759"/>
    </source>
</evidence>
<feature type="binding site" evidence="7">
    <location>
        <position position="84"/>
    </location>
    <ligand>
        <name>Mg(2+)</name>
        <dbReference type="ChEBI" id="CHEBI:18420"/>
        <label>1</label>
        <note>catalytic</note>
    </ligand>
</feature>
<accession>A0A8G2FE71</accession>
<organism evidence="8 9">
    <name type="scientific">Acidiphilium rubrum</name>
    <dbReference type="NCBI Taxonomy" id="526"/>
    <lineage>
        <taxon>Bacteria</taxon>
        <taxon>Pseudomonadati</taxon>
        <taxon>Pseudomonadota</taxon>
        <taxon>Alphaproteobacteria</taxon>
        <taxon>Acetobacterales</taxon>
        <taxon>Acidocellaceae</taxon>
        <taxon>Acidiphilium</taxon>
    </lineage>
</organism>
<evidence type="ECO:0000256" key="1">
    <source>
        <dbReference type="ARBA" id="ARBA00001946"/>
    </source>
</evidence>
<keyword evidence="6 7" id="KW-0460">Magnesium</keyword>
<dbReference type="OrthoDB" id="9785695at2"/>
<dbReference type="GO" id="GO:0008441">
    <property type="term" value="F:3'(2'),5'-bisphosphate nucleotidase activity"/>
    <property type="evidence" value="ECO:0007669"/>
    <property type="project" value="UniProtKB-EC"/>
</dbReference>
<evidence type="ECO:0000313" key="8">
    <source>
        <dbReference type="EMBL" id="SIQ84218.1"/>
    </source>
</evidence>
<reference evidence="8 9" key="1">
    <citation type="submission" date="2017-01" db="EMBL/GenBank/DDBJ databases">
        <authorList>
            <person name="Varghese N."/>
            <person name="Submissions S."/>
        </authorList>
    </citation>
    <scope>NUCLEOTIDE SEQUENCE [LARGE SCALE GENOMIC DNA]</scope>
    <source>
        <strain evidence="8 9">ATCC 35905</strain>
    </source>
</reference>
<feature type="binding site" evidence="7">
    <location>
        <position position="69"/>
    </location>
    <ligand>
        <name>Mg(2+)</name>
        <dbReference type="ChEBI" id="CHEBI:18420"/>
        <label>1</label>
        <note>catalytic</note>
    </ligand>
</feature>
<evidence type="ECO:0000256" key="6">
    <source>
        <dbReference type="ARBA" id="ARBA00022842"/>
    </source>
</evidence>
<feature type="binding site" evidence="7">
    <location>
        <position position="87"/>
    </location>
    <ligand>
        <name>Mg(2+)</name>
        <dbReference type="ChEBI" id="CHEBI:18420"/>
        <label>1</label>
        <note>catalytic</note>
    </ligand>
</feature>
<keyword evidence="5" id="KW-0378">Hydrolase</keyword>
<dbReference type="Gene3D" id="3.30.540.10">
    <property type="entry name" value="Fructose-1,6-Bisphosphatase, subunit A, domain 1"/>
    <property type="match status" value="1"/>
</dbReference>
<dbReference type="Pfam" id="PF00459">
    <property type="entry name" value="Inositol_P"/>
    <property type="match status" value="1"/>
</dbReference>
<gene>
    <name evidence="8" type="ORF">SAMN05421828_11084</name>
</gene>
<dbReference type="InterPro" id="IPR020550">
    <property type="entry name" value="Inositol_monophosphatase_CS"/>
</dbReference>
<feature type="binding site" evidence="7">
    <location>
        <position position="86"/>
    </location>
    <ligand>
        <name>Mg(2+)</name>
        <dbReference type="ChEBI" id="CHEBI:18420"/>
        <label>1</label>
        <note>catalytic</note>
    </ligand>
</feature>
<evidence type="ECO:0000256" key="7">
    <source>
        <dbReference type="PIRSR" id="PIRSR600760-2"/>
    </source>
</evidence>